<gene>
    <name evidence="7" type="ORF">SAMN04489742_3221</name>
</gene>
<evidence type="ECO:0000256" key="5">
    <source>
        <dbReference type="SAM" id="Phobius"/>
    </source>
</evidence>
<dbReference type="Pfam" id="PF09990">
    <property type="entry name" value="DUF2231"/>
    <property type="match status" value="1"/>
</dbReference>
<keyword evidence="7" id="KW-0560">Oxidoreductase</keyword>
<dbReference type="GO" id="GO:0051213">
    <property type="term" value="F:dioxygenase activity"/>
    <property type="evidence" value="ECO:0007669"/>
    <property type="project" value="UniProtKB-KW"/>
</dbReference>
<name>A0A1H1F4D6_9MICC</name>
<dbReference type="InterPro" id="IPR019251">
    <property type="entry name" value="DUF2231_TM"/>
</dbReference>
<dbReference type="InterPro" id="IPR017941">
    <property type="entry name" value="Rieske_2Fe-2S"/>
</dbReference>
<dbReference type="OrthoDB" id="9795104at2"/>
<accession>A0A1H1F4D6</accession>
<feature type="domain" description="Rieske" evidence="6">
    <location>
        <begin position="184"/>
        <end position="279"/>
    </location>
</feature>
<dbReference type="GO" id="GO:0016705">
    <property type="term" value="F:oxidoreductase activity, acting on paired donors, with incorporation or reduction of molecular oxygen"/>
    <property type="evidence" value="ECO:0007669"/>
    <property type="project" value="UniProtKB-ARBA"/>
</dbReference>
<feature type="transmembrane region" description="Helical" evidence="5">
    <location>
        <begin position="144"/>
        <end position="165"/>
    </location>
</feature>
<evidence type="ECO:0000259" key="6">
    <source>
        <dbReference type="PROSITE" id="PS51296"/>
    </source>
</evidence>
<evidence type="ECO:0000313" key="7">
    <source>
        <dbReference type="EMBL" id="SDQ95276.1"/>
    </source>
</evidence>
<keyword evidence="2" id="KW-0479">Metal-binding</keyword>
<dbReference type="STRING" id="37928.SAMN04489742_3221"/>
<dbReference type="Proteomes" id="UP000181917">
    <property type="component" value="Unassembled WGS sequence"/>
</dbReference>
<keyword evidence="5" id="KW-1133">Transmembrane helix</keyword>
<keyword evidence="7" id="KW-0223">Dioxygenase</keyword>
<dbReference type="AlphaFoldDB" id="A0A1H1F4D6"/>
<dbReference type="Pfam" id="PF00355">
    <property type="entry name" value="Rieske"/>
    <property type="match status" value="1"/>
</dbReference>
<keyword evidence="8" id="KW-1185">Reference proteome</keyword>
<dbReference type="KEGG" id="acry:AC20117_01375"/>
<organism evidence="7 8">
    <name type="scientific">Crystallibacter crystallopoietes</name>
    <dbReference type="NCBI Taxonomy" id="37928"/>
    <lineage>
        <taxon>Bacteria</taxon>
        <taxon>Bacillati</taxon>
        <taxon>Actinomycetota</taxon>
        <taxon>Actinomycetes</taxon>
        <taxon>Micrococcales</taxon>
        <taxon>Micrococcaceae</taxon>
        <taxon>Crystallibacter</taxon>
    </lineage>
</organism>
<dbReference type="EMBL" id="FNKH01000002">
    <property type="protein sequence ID" value="SDQ95276.1"/>
    <property type="molecule type" value="Genomic_DNA"/>
</dbReference>
<sequence>MKMLHQVVDTVEGLEFLDKIAEPYAAIVHRVLKPQILRNVLSGTYVGHALHPLLTDLPIGAWTMATLLDGVGGESSEPAADLLVMAGIATAIPTAASGSNDWSDTQGKERRIGLLHALSNSTAVSLYTASLIARKKGNRRAGKVLGLAGFGVLMAGGYLGGHLSYSKGVNVNRTAWRDGPTDWQAVLAEAELREGDLRKVDLDGVSVVLYRDGGQIHALDSVCSHMGGPLEEGTVSDGCVTCPWHGSTFRLSDGGIVRGPASNPQPVYEARVIDGGIEVRRSTDS</sequence>
<dbReference type="PANTHER" id="PTHR21496:SF23">
    <property type="entry name" value="3-PHENYLPROPIONATE_CINNAMIC ACID DIOXYGENASE FERREDOXIN SUBUNIT"/>
    <property type="match status" value="1"/>
</dbReference>
<evidence type="ECO:0000256" key="2">
    <source>
        <dbReference type="ARBA" id="ARBA00022723"/>
    </source>
</evidence>
<keyword evidence="5" id="KW-0472">Membrane</keyword>
<protein>
    <submittedName>
        <fullName evidence="7">Ferredoxin subunit of nitrite reductase or a ring-hydroxylating dioxygenase</fullName>
    </submittedName>
</protein>
<dbReference type="SUPFAM" id="SSF50022">
    <property type="entry name" value="ISP domain"/>
    <property type="match status" value="1"/>
</dbReference>
<evidence type="ECO:0000256" key="1">
    <source>
        <dbReference type="ARBA" id="ARBA00022714"/>
    </source>
</evidence>
<dbReference type="GO" id="GO:0046872">
    <property type="term" value="F:metal ion binding"/>
    <property type="evidence" value="ECO:0007669"/>
    <property type="project" value="UniProtKB-KW"/>
</dbReference>
<reference evidence="7 8" key="1">
    <citation type="submission" date="2016-10" db="EMBL/GenBank/DDBJ databases">
        <authorList>
            <person name="de Groot N.N."/>
        </authorList>
    </citation>
    <scope>NUCLEOTIDE SEQUENCE [LARGE SCALE GENOMIC DNA]</scope>
    <source>
        <strain evidence="7 8">DSM 20117</strain>
    </source>
</reference>
<keyword evidence="4" id="KW-0411">Iron-sulfur</keyword>
<evidence type="ECO:0000256" key="3">
    <source>
        <dbReference type="ARBA" id="ARBA00023004"/>
    </source>
</evidence>
<dbReference type="InterPro" id="IPR036922">
    <property type="entry name" value="Rieske_2Fe-2S_sf"/>
</dbReference>
<evidence type="ECO:0000256" key="4">
    <source>
        <dbReference type="ARBA" id="ARBA00023014"/>
    </source>
</evidence>
<dbReference type="PROSITE" id="PS51296">
    <property type="entry name" value="RIESKE"/>
    <property type="match status" value="1"/>
</dbReference>
<proteinExistence type="predicted"/>
<keyword evidence="3" id="KW-0408">Iron</keyword>
<dbReference type="GO" id="GO:0051537">
    <property type="term" value="F:2 iron, 2 sulfur cluster binding"/>
    <property type="evidence" value="ECO:0007669"/>
    <property type="project" value="UniProtKB-KW"/>
</dbReference>
<dbReference type="CDD" id="cd03467">
    <property type="entry name" value="Rieske"/>
    <property type="match status" value="1"/>
</dbReference>
<dbReference type="RefSeq" id="WP_074701319.1">
    <property type="nucleotide sequence ID" value="NZ_CP018863.1"/>
</dbReference>
<dbReference type="GO" id="GO:0004497">
    <property type="term" value="F:monooxygenase activity"/>
    <property type="evidence" value="ECO:0007669"/>
    <property type="project" value="UniProtKB-ARBA"/>
</dbReference>
<dbReference type="PANTHER" id="PTHR21496">
    <property type="entry name" value="FERREDOXIN-RELATED"/>
    <property type="match status" value="1"/>
</dbReference>
<keyword evidence="5" id="KW-0812">Transmembrane</keyword>
<evidence type="ECO:0000313" key="8">
    <source>
        <dbReference type="Proteomes" id="UP000181917"/>
    </source>
</evidence>
<dbReference type="Gene3D" id="2.102.10.10">
    <property type="entry name" value="Rieske [2Fe-2S] iron-sulphur domain"/>
    <property type="match status" value="1"/>
</dbReference>
<keyword evidence="1" id="KW-0001">2Fe-2S</keyword>